<dbReference type="EMBL" id="KP719132">
    <property type="protein sequence ID" value="AKA60935.1"/>
    <property type="molecule type" value="Genomic_DNA"/>
</dbReference>
<dbReference type="RefSeq" id="YP_009220039.1">
    <property type="nucleotide sequence ID" value="NC_029028.1"/>
</dbReference>
<reference evidence="3" key="2">
    <citation type="submission" date="2015-01" db="EMBL/GenBank/DDBJ databases">
        <title>Complete sequence of three novel 9g-like phages.</title>
        <authorList>
            <person name="Carstens A.B."/>
            <person name="Hansen L.H."/>
            <person name="Kot W."/>
        </authorList>
    </citation>
    <scope>NUCLEOTIDE SEQUENCE [LARGE SCALE GENOMIC DNA]</scope>
</reference>
<protein>
    <submittedName>
        <fullName evidence="2">Homing endonuclease</fullName>
    </submittedName>
</protein>
<dbReference type="InterPro" id="IPR003615">
    <property type="entry name" value="HNH_nuc"/>
</dbReference>
<evidence type="ECO:0000313" key="3">
    <source>
        <dbReference type="Proteomes" id="UP000033023"/>
    </source>
</evidence>
<keyword evidence="2" id="KW-0255">Endonuclease</keyword>
<dbReference type="KEGG" id="vg:26646300"/>
<dbReference type="InterPro" id="IPR044925">
    <property type="entry name" value="His-Me_finger_sf"/>
</dbReference>
<dbReference type="GO" id="GO:0004519">
    <property type="term" value="F:endonuclease activity"/>
    <property type="evidence" value="ECO:0007669"/>
    <property type="project" value="UniProtKB-KW"/>
</dbReference>
<dbReference type="GeneID" id="26646300"/>
<evidence type="ECO:0000313" key="2">
    <source>
        <dbReference type="EMBL" id="AKA60935.1"/>
    </source>
</evidence>
<dbReference type="GO" id="GO:0003677">
    <property type="term" value="F:DNA binding"/>
    <property type="evidence" value="ECO:0007669"/>
    <property type="project" value="InterPro"/>
</dbReference>
<proteinExistence type="predicted"/>
<dbReference type="Gene3D" id="3.90.75.20">
    <property type="match status" value="1"/>
</dbReference>
<dbReference type="SUPFAM" id="SSF54060">
    <property type="entry name" value="His-Me finger endonucleases"/>
    <property type="match status" value="1"/>
</dbReference>
<dbReference type="Proteomes" id="UP000033023">
    <property type="component" value="Segment"/>
</dbReference>
<dbReference type="InterPro" id="IPR016177">
    <property type="entry name" value="DNA-bd_dom_sf"/>
</dbReference>
<organism evidence="2 3">
    <name type="scientific">Enterobacteria phage JenP1</name>
    <dbReference type="NCBI Taxonomy" id="1610837"/>
    <lineage>
        <taxon>Viruses</taxon>
        <taxon>Duplodnaviria</taxon>
        <taxon>Heunggongvirae</taxon>
        <taxon>Uroviricota</taxon>
        <taxon>Caudoviricetes</taxon>
        <taxon>Queuovirinae</taxon>
        <taxon>Nonagvirus</taxon>
        <taxon>Nonagvirus JenP1</taxon>
    </lineage>
</organism>
<accession>A0A0E3M1A3</accession>
<keyword evidence="2" id="KW-0540">Nuclease</keyword>
<dbReference type="Pfam" id="PF13392">
    <property type="entry name" value="HNH_3"/>
    <property type="match status" value="1"/>
</dbReference>
<keyword evidence="3" id="KW-1185">Reference proteome</keyword>
<dbReference type="SUPFAM" id="SSF54171">
    <property type="entry name" value="DNA-binding domain"/>
    <property type="match status" value="1"/>
</dbReference>
<name>A0A0E3M1A3_9CAUD</name>
<sequence>MDWSNYFEYKDGKLFSKVTRGKVKEGDEVGTLDANGYKVFSFKGRRYYVHRVIYEMHYGPIPTGMVVDHIWRNRADNRIENIRVVTKSDNAKNAKLYSNNSSGVTGVRWDSQLGKYYAYIKADGKLKSLGLFESKEEAIKARKDAEVKYCFHENHGK</sequence>
<reference evidence="2 3" key="1">
    <citation type="journal article" date="2015" name="Genome Announc.">
        <title>Complete Genome Sequences of Four Novel Escherichia coli Bacteriophages Belonging to New Phage Groups.</title>
        <authorList>
            <person name="Carstens A.B."/>
            <person name="Kot W."/>
            <person name="Hansen L.H."/>
        </authorList>
    </citation>
    <scope>NUCLEOTIDE SEQUENCE [LARGE SCALE GENOMIC DNA]</scope>
</reference>
<feature type="domain" description="HNH nuclease" evidence="1">
    <location>
        <begin position="43"/>
        <end position="91"/>
    </location>
</feature>
<dbReference type="SMART" id="SM00507">
    <property type="entry name" value="HNHc"/>
    <property type="match status" value="1"/>
</dbReference>
<evidence type="ECO:0000259" key="1">
    <source>
        <dbReference type="SMART" id="SM00507"/>
    </source>
</evidence>
<dbReference type="OrthoDB" id="21336at10239"/>
<keyword evidence="2" id="KW-0378">Hydrolase</keyword>